<dbReference type="AlphaFoldDB" id="A0A915IHS8"/>
<reference evidence="3" key="1">
    <citation type="submission" date="2022-11" db="UniProtKB">
        <authorList>
            <consortium name="WormBaseParasite"/>
        </authorList>
    </citation>
    <scope>IDENTIFICATION</scope>
</reference>
<feature type="compositionally biased region" description="Polar residues" evidence="1">
    <location>
        <begin position="80"/>
        <end position="104"/>
    </location>
</feature>
<keyword evidence="2" id="KW-1185">Reference proteome</keyword>
<feature type="region of interest" description="Disordered" evidence="1">
    <location>
        <begin position="15"/>
        <end position="47"/>
    </location>
</feature>
<accession>A0A915IHS8</accession>
<name>A0A915IHS8_ROMCU</name>
<dbReference type="Proteomes" id="UP000887565">
    <property type="component" value="Unplaced"/>
</dbReference>
<evidence type="ECO:0000256" key="1">
    <source>
        <dbReference type="SAM" id="MobiDB-lite"/>
    </source>
</evidence>
<dbReference type="SUPFAM" id="SSF55486">
    <property type="entry name" value="Metalloproteases ('zincins'), catalytic domain"/>
    <property type="match status" value="1"/>
</dbReference>
<protein>
    <submittedName>
        <fullName evidence="3">Uncharacterized protein</fullName>
    </submittedName>
</protein>
<dbReference type="GO" id="GO:0008237">
    <property type="term" value="F:metallopeptidase activity"/>
    <property type="evidence" value="ECO:0007669"/>
    <property type="project" value="InterPro"/>
</dbReference>
<evidence type="ECO:0000313" key="3">
    <source>
        <dbReference type="WBParaSite" id="nRc.2.0.1.t13403-RA"/>
    </source>
</evidence>
<proteinExistence type="predicted"/>
<dbReference type="WBParaSite" id="nRc.2.0.1.t13403-RA">
    <property type="protein sequence ID" value="nRc.2.0.1.t13403-RA"/>
    <property type="gene ID" value="nRc.2.0.1.g13403"/>
</dbReference>
<sequence>MGQKNEKYTCLDSCQARKGKSKKAVGDYKRTKAGTGGGPPPPPPQDIFIKISDMLPSQFERVPCSVDCDASLTGPKSEELISQSQERPVSALSTPSGPSASMYQWVSQQPPSKKIRLENFREEENAARLELIIYQKECMKREHEARINILVERVRSGMGANSKEMDSSVTVHLPSFSYNDDLTLEIGLFMDEGMYKTYAANFTDSHAERKLKDYVSALMNDIQILYKNPYLINRISMKIVHYEVFKNQPDRLTRNYVKDWNALSYLNEFCTHQSRFPERNWDHAILLTG</sequence>
<dbReference type="Gene3D" id="3.40.390.10">
    <property type="entry name" value="Collagenase (Catalytic Domain)"/>
    <property type="match status" value="1"/>
</dbReference>
<dbReference type="InterPro" id="IPR024079">
    <property type="entry name" value="MetalloPept_cat_dom_sf"/>
</dbReference>
<feature type="region of interest" description="Disordered" evidence="1">
    <location>
        <begin position="78"/>
        <end position="104"/>
    </location>
</feature>
<evidence type="ECO:0000313" key="2">
    <source>
        <dbReference type="Proteomes" id="UP000887565"/>
    </source>
</evidence>
<organism evidence="2 3">
    <name type="scientific">Romanomermis culicivorax</name>
    <name type="common">Nematode worm</name>
    <dbReference type="NCBI Taxonomy" id="13658"/>
    <lineage>
        <taxon>Eukaryota</taxon>
        <taxon>Metazoa</taxon>
        <taxon>Ecdysozoa</taxon>
        <taxon>Nematoda</taxon>
        <taxon>Enoplea</taxon>
        <taxon>Dorylaimia</taxon>
        <taxon>Mermithida</taxon>
        <taxon>Mermithoidea</taxon>
        <taxon>Mermithidae</taxon>
        <taxon>Romanomermis</taxon>
    </lineage>
</organism>